<keyword evidence="4" id="KW-0645">Protease</keyword>
<feature type="transmembrane region" description="Helical" evidence="12">
    <location>
        <begin position="83"/>
        <end position="108"/>
    </location>
</feature>
<feature type="transmembrane region" description="Helical" evidence="12">
    <location>
        <begin position="120"/>
        <end position="144"/>
    </location>
</feature>
<protein>
    <submittedName>
        <fullName evidence="14">Peptidase M50</fullName>
    </submittedName>
</protein>
<dbReference type="SUPFAM" id="SSF54631">
    <property type="entry name" value="CBS-domain pair"/>
    <property type="match status" value="1"/>
</dbReference>
<evidence type="ECO:0000256" key="4">
    <source>
        <dbReference type="ARBA" id="ARBA00022670"/>
    </source>
</evidence>
<evidence type="ECO:0000256" key="2">
    <source>
        <dbReference type="ARBA" id="ARBA00004141"/>
    </source>
</evidence>
<evidence type="ECO:0000256" key="6">
    <source>
        <dbReference type="ARBA" id="ARBA00022723"/>
    </source>
</evidence>
<evidence type="ECO:0000256" key="8">
    <source>
        <dbReference type="ARBA" id="ARBA00022833"/>
    </source>
</evidence>
<evidence type="ECO:0000256" key="1">
    <source>
        <dbReference type="ARBA" id="ARBA00001947"/>
    </source>
</evidence>
<evidence type="ECO:0000256" key="12">
    <source>
        <dbReference type="SAM" id="Phobius"/>
    </source>
</evidence>
<dbReference type="PANTHER" id="PTHR39188">
    <property type="entry name" value="MEMBRANE-ASSOCIATED ZINC METALLOPROTEASE M50B"/>
    <property type="match status" value="1"/>
</dbReference>
<keyword evidence="7" id="KW-0378">Hydrolase</keyword>
<name>F4LW06_TEPAE</name>
<keyword evidence="11 12" id="KW-0472">Membrane</keyword>
<keyword evidence="9 12" id="KW-1133">Transmembrane helix</keyword>
<keyword evidence="5 12" id="KW-0812">Transmembrane</keyword>
<accession>F4LW06</accession>
<feature type="transmembrane region" description="Helical" evidence="12">
    <location>
        <begin position="164"/>
        <end position="193"/>
    </location>
</feature>
<dbReference type="GO" id="GO:0008237">
    <property type="term" value="F:metallopeptidase activity"/>
    <property type="evidence" value="ECO:0007669"/>
    <property type="project" value="UniProtKB-KW"/>
</dbReference>
<dbReference type="InterPro" id="IPR046342">
    <property type="entry name" value="CBS_dom_sf"/>
</dbReference>
<dbReference type="InterPro" id="IPR008915">
    <property type="entry name" value="Peptidase_M50"/>
</dbReference>
<comment type="subcellular location">
    <subcellularLocation>
        <location evidence="2">Membrane</location>
        <topology evidence="2">Multi-pass membrane protein</topology>
    </subcellularLocation>
</comment>
<sequence length="287" mass="32523">MNLRVSNLRISISFFFIIIVVLAVLAGLYTEVLAALLALGIHEYAHIFVGCRLGIVIHEIEILPFGGRIRSSLDEATLEKEMLMVMAGPLANFTMAGLILFLLTQAFITPNTARQFIHYQLMLGMFNMLPALPLDGGRIFALWLRQRFAFTLSIRIASRAGKILAYSMLILALIGLAFKRLFLSFFVAGIFLLQQTSKEEKNAHFIFMKHLAGKKEKISKNKYMPGEIMVVNEDTPAKKILYSFAPQKYFVVYVLDENMKIKKSLTETEIFDKVVEKGLDLMMKDLI</sequence>
<keyword evidence="6" id="KW-0479">Metal-binding</keyword>
<comment type="similarity">
    <text evidence="3">Belongs to the peptidase M50B family.</text>
</comment>
<dbReference type="HOGENOM" id="CLU_037123_0_0_9"/>
<gene>
    <name evidence="14" type="ordered locus">TEPIRE1_1643</name>
</gene>
<reference evidence="15" key="1">
    <citation type="journal article" date="2013" name="Genome Announc.">
        <title>First genome sequence of a syntrophic acetate-oxidizing bacterium, Tepidanaerobacter acetatoxydans strain Re1.</title>
        <authorList>
            <person name="Manzoor S."/>
            <person name="Bongcam-Rudloff E."/>
            <person name="Schnurer A."/>
            <person name="Muller B."/>
        </authorList>
    </citation>
    <scope>NUCLEOTIDE SEQUENCE [LARGE SCALE GENOMIC DNA]</scope>
    <source>
        <strain evidence="15">Re1</strain>
    </source>
</reference>
<dbReference type="AlphaFoldDB" id="F4LW06"/>
<dbReference type="STRING" id="1209989.TepRe1_1528"/>
<keyword evidence="10" id="KW-0482">Metalloprotease</keyword>
<evidence type="ECO:0000313" key="14">
    <source>
        <dbReference type="EMBL" id="CDI40768.1"/>
    </source>
</evidence>
<evidence type="ECO:0000256" key="5">
    <source>
        <dbReference type="ARBA" id="ARBA00022692"/>
    </source>
</evidence>
<keyword evidence="15" id="KW-1185">Reference proteome</keyword>
<dbReference type="EMBL" id="HF563609">
    <property type="protein sequence ID" value="CDI40768.1"/>
    <property type="molecule type" value="Genomic_DNA"/>
</dbReference>
<evidence type="ECO:0000256" key="9">
    <source>
        <dbReference type="ARBA" id="ARBA00022989"/>
    </source>
</evidence>
<feature type="transmembrane region" description="Helical" evidence="12">
    <location>
        <begin position="12"/>
        <end position="38"/>
    </location>
</feature>
<keyword evidence="8" id="KW-0862">Zinc</keyword>
<dbReference type="OrthoDB" id="166377at2"/>
<dbReference type="GO" id="GO:0006508">
    <property type="term" value="P:proteolysis"/>
    <property type="evidence" value="ECO:0007669"/>
    <property type="project" value="UniProtKB-KW"/>
</dbReference>
<comment type="cofactor">
    <cofactor evidence="1">
        <name>Zn(2+)</name>
        <dbReference type="ChEBI" id="CHEBI:29105"/>
    </cofactor>
</comment>
<dbReference type="GO" id="GO:0046872">
    <property type="term" value="F:metal ion binding"/>
    <property type="evidence" value="ECO:0007669"/>
    <property type="project" value="UniProtKB-KW"/>
</dbReference>
<feature type="domain" description="Peptidase M50" evidence="13">
    <location>
        <begin position="33"/>
        <end position="104"/>
    </location>
</feature>
<evidence type="ECO:0000259" key="13">
    <source>
        <dbReference type="Pfam" id="PF02163"/>
    </source>
</evidence>
<evidence type="ECO:0000256" key="11">
    <source>
        <dbReference type="ARBA" id="ARBA00023136"/>
    </source>
</evidence>
<feature type="transmembrane region" description="Helical" evidence="12">
    <location>
        <begin position="44"/>
        <end position="63"/>
    </location>
</feature>
<evidence type="ECO:0000256" key="10">
    <source>
        <dbReference type="ARBA" id="ARBA00023049"/>
    </source>
</evidence>
<dbReference type="eggNOG" id="COG1994">
    <property type="taxonomic scope" value="Bacteria"/>
</dbReference>
<dbReference type="GO" id="GO:0016020">
    <property type="term" value="C:membrane"/>
    <property type="evidence" value="ECO:0007669"/>
    <property type="project" value="UniProtKB-SubCell"/>
</dbReference>
<evidence type="ECO:0000256" key="3">
    <source>
        <dbReference type="ARBA" id="ARBA00007931"/>
    </source>
</evidence>
<dbReference type="KEGG" id="tep:TepRe1_1528"/>
<evidence type="ECO:0000313" key="15">
    <source>
        <dbReference type="Proteomes" id="UP000010802"/>
    </source>
</evidence>
<proteinExistence type="inferred from homology"/>
<dbReference type="PANTHER" id="PTHR39188:SF3">
    <property type="entry name" value="STAGE IV SPORULATION PROTEIN FB"/>
    <property type="match status" value="1"/>
</dbReference>
<dbReference type="KEGG" id="tae:TepiRe1_1643"/>
<dbReference type="Pfam" id="PF02163">
    <property type="entry name" value="Peptidase_M50"/>
    <property type="match status" value="1"/>
</dbReference>
<evidence type="ECO:0000256" key="7">
    <source>
        <dbReference type="ARBA" id="ARBA00022801"/>
    </source>
</evidence>
<dbReference type="Proteomes" id="UP000010802">
    <property type="component" value="Chromosome"/>
</dbReference>
<organism evidence="14 15">
    <name type="scientific">Tepidanaerobacter acetatoxydans (strain DSM 21804 / JCM 16047 / Re1)</name>
    <dbReference type="NCBI Taxonomy" id="1209989"/>
    <lineage>
        <taxon>Bacteria</taxon>
        <taxon>Bacillati</taxon>
        <taxon>Bacillota</taxon>
        <taxon>Clostridia</taxon>
        <taxon>Thermosediminibacterales</taxon>
        <taxon>Tepidanaerobacteraceae</taxon>
        <taxon>Tepidanaerobacter</taxon>
    </lineage>
</organism>
<dbReference type="RefSeq" id="WP_013778597.1">
    <property type="nucleotide sequence ID" value="NC_015519.1"/>
</dbReference>